<feature type="region of interest" description="Disordered" evidence="1">
    <location>
        <begin position="174"/>
        <end position="205"/>
    </location>
</feature>
<gene>
    <name evidence="2" type="ORF">CYMTET_46580</name>
</gene>
<evidence type="ECO:0000313" key="2">
    <source>
        <dbReference type="EMBL" id="KAK3243784.1"/>
    </source>
</evidence>
<accession>A0AAE0BXG0</accession>
<evidence type="ECO:0000313" key="3">
    <source>
        <dbReference type="Proteomes" id="UP001190700"/>
    </source>
</evidence>
<protein>
    <submittedName>
        <fullName evidence="2">Uncharacterized protein</fullName>
    </submittedName>
</protein>
<dbReference type="AlphaFoldDB" id="A0AAE0BXG0"/>
<organism evidence="2 3">
    <name type="scientific">Cymbomonas tetramitiformis</name>
    <dbReference type="NCBI Taxonomy" id="36881"/>
    <lineage>
        <taxon>Eukaryota</taxon>
        <taxon>Viridiplantae</taxon>
        <taxon>Chlorophyta</taxon>
        <taxon>Pyramimonadophyceae</taxon>
        <taxon>Pyramimonadales</taxon>
        <taxon>Pyramimonadaceae</taxon>
        <taxon>Cymbomonas</taxon>
    </lineage>
</organism>
<name>A0AAE0BXG0_9CHLO</name>
<proteinExistence type="predicted"/>
<reference evidence="2 3" key="1">
    <citation type="journal article" date="2015" name="Genome Biol. Evol.">
        <title>Comparative Genomics of a Bacterivorous Green Alga Reveals Evolutionary Causalities and Consequences of Phago-Mixotrophic Mode of Nutrition.</title>
        <authorList>
            <person name="Burns J.A."/>
            <person name="Paasch A."/>
            <person name="Narechania A."/>
            <person name="Kim E."/>
        </authorList>
    </citation>
    <scope>NUCLEOTIDE SEQUENCE [LARGE SCALE GENOMIC DNA]</scope>
    <source>
        <strain evidence="2 3">PLY_AMNH</strain>
    </source>
</reference>
<dbReference type="Proteomes" id="UP001190700">
    <property type="component" value="Unassembled WGS sequence"/>
</dbReference>
<sequence>MVPPRPLRPSSALSSSQATAVLLEEVESAGDSGRTQSTARARIPVVRAESGRRLSRRDVLAVRVGGVAVATRVLVDGGQHELFMCACGSWSGASTAKPVLLMKSAKVRVTGGGMKGWESGGPVHSCPELTDAVDEGLAAADTTGMSAVKVLTLRAVVSMFLAMSVYSVTAEIRHSPSSSQKEQAEMSAIMSGLRTTRNNAERVEQ</sequence>
<evidence type="ECO:0000256" key="1">
    <source>
        <dbReference type="SAM" id="MobiDB-lite"/>
    </source>
</evidence>
<keyword evidence="3" id="KW-1185">Reference proteome</keyword>
<comment type="caution">
    <text evidence="2">The sequence shown here is derived from an EMBL/GenBank/DDBJ whole genome shotgun (WGS) entry which is preliminary data.</text>
</comment>
<dbReference type="EMBL" id="LGRX02032653">
    <property type="protein sequence ID" value="KAK3243784.1"/>
    <property type="molecule type" value="Genomic_DNA"/>
</dbReference>